<protein>
    <submittedName>
        <fullName evidence="1">Uncharacterized protein</fullName>
    </submittedName>
</protein>
<sequence length="44" mass="4421">MCDVFLALLAHGSSSATAPLVPWLPRPSAVVSRGRAALTSADAG</sequence>
<evidence type="ECO:0000313" key="2">
    <source>
        <dbReference type="Proteomes" id="UP001596087"/>
    </source>
</evidence>
<dbReference type="Proteomes" id="UP001596087">
    <property type="component" value="Unassembled WGS sequence"/>
</dbReference>
<accession>A0ABW0BHX7</accession>
<gene>
    <name evidence="1" type="ORF">ACFPGP_07955</name>
</gene>
<proteinExistence type="predicted"/>
<keyword evidence="2" id="KW-1185">Reference proteome</keyword>
<dbReference type="RefSeq" id="WP_378589055.1">
    <property type="nucleotide sequence ID" value="NZ_JBHSKD010000008.1"/>
</dbReference>
<name>A0ABW0BHX7_9ACTN</name>
<evidence type="ECO:0000313" key="1">
    <source>
        <dbReference type="EMBL" id="MFC5176603.1"/>
    </source>
</evidence>
<dbReference type="EMBL" id="JBHSKD010000008">
    <property type="protein sequence ID" value="MFC5176603.1"/>
    <property type="molecule type" value="Genomic_DNA"/>
</dbReference>
<reference evidence="2" key="1">
    <citation type="journal article" date="2019" name="Int. J. Syst. Evol. Microbiol.">
        <title>The Global Catalogue of Microorganisms (GCM) 10K type strain sequencing project: providing services to taxonomists for standard genome sequencing and annotation.</title>
        <authorList>
            <consortium name="The Broad Institute Genomics Platform"/>
            <consortium name="The Broad Institute Genome Sequencing Center for Infectious Disease"/>
            <person name="Wu L."/>
            <person name="Ma J."/>
        </authorList>
    </citation>
    <scope>NUCLEOTIDE SEQUENCE [LARGE SCALE GENOMIC DNA]</scope>
    <source>
        <strain evidence="2">DFY41</strain>
    </source>
</reference>
<organism evidence="1 2">
    <name type="scientific">Nocardioides taihuensis</name>
    <dbReference type="NCBI Taxonomy" id="1835606"/>
    <lineage>
        <taxon>Bacteria</taxon>
        <taxon>Bacillati</taxon>
        <taxon>Actinomycetota</taxon>
        <taxon>Actinomycetes</taxon>
        <taxon>Propionibacteriales</taxon>
        <taxon>Nocardioidaceae</taxon>
        <taxon>Nocardioides</taxon>
    </lineage>
</organism>
<comment type="caution">
    <text evidence="1">The sequence shown here is derived from an EMBL/GenBank/DDBJ whole genome shotgun (WGS) entry which is preliminary data.</text>
</comment>